<dbReference type="InterPro" id="IPR006162">
    <property type="entry name" value="Ppantetheine_attach_site"/>
</dbReference>
<dbReference type="PANTHER" id="PTHR43439:SF2">
    <property type="entry name" value="ENZYME, PUTATIVE (JCVI)-RELATED"/>
    <property type="match status" value="1"/>
</dbReference>
<feature type="domain" description="Carrier" evidence="3">
    <location>
        <begin position="298"/>
        <end position="381"/>
    </location>
</feature>
<dbReference type="Pfam" id="PF07993">
    <property type="entry name" value="NAD_binding_4"/>
    <property type="match status" value="1"/>
</dbReference>
<organism evidence="4 5">
    <name type="scientific">Dentiscutata erythropus</name>
    <dbReference type="NCBI Taxonomy" id="1348616"/>
    <lineage>
        <taxon>Eukaryota</taxon>
        <taxon>Fungi</taxon>
        <taxon>Fungi incertae sedis</taxon>
        <taxon>Mucoromycota</taxon>
        <taxon>Glomeromycotina</taxon>
        <taxon>Glomeromycetes</taxon>
        <taxon>Diversisporales</taxon>
        <taxon>Gigasporaceae</taxon>
        <taxon>Dentiscutata</taxon>
    </lineage>
</organism>
<evidence type="ECO:0000313" key="4">
    <source>
        <dbReference type="EMBL" id="CAG8797490.1"/>
    </source>
</evidence>
<accession>A0A9N9JVD2</accession>
<proteinExistence type="predicted"/>
<gene>
    <name evidence="4" type="ORF">DERYTH_LOCUS22687</name>
</gene>
<protein>
    <submittedName>
        <fullName evidence="4">659_t:CDS:1</fullName>
    </submittedName>
</protein>
<feature type="non-terminal residue" evidence="4">
    <location>
        <position position="1"/>
    </location>
</feature>
<dbReference type="InterPro" id="IPR042099">
    <property type="entry name" value="ANL_N_sf"/>
</dbReference>
<dbReference type="InterPro" id="IPR009081">
    <property type="entry name" value="PP-bd_ACP"/>
</dbReference>
<evidence type="ECO:0000256" key="1">
    <source>
        <dbReference type="ARBA" id="ARBA00022450"/>
    </source>
</evidence>
<dbReference type="Pfam" id="PF23562">
    <property type="entry name" value="AMP-binding_C_3"/>
    <property type="match status" value="1"/>
</dbReference>
<sequence length="587" mass="65756">TKRKSSYGGGDDPYEKVITIFHSSGSTSFPKLVPLTNRYFLVLEQRDKAGDVVLATAPLFHIFGMSVSINTIFYPGSVYVFPIVSGSVPLINKILHSLNQSKSNVFYTLPAIIEQIYKNHPEEIKTLLKLSSIKYAGAALSPQIGKKLIQSGVNVQSMYSSTETGVIMDTSKNSSSPNIPWNAINLVVPETKELIIEKRSPYLSNIKGNTENGGYRTGDFFLETSKDTIRLNQFVKQVVVVGFNRPFNCLFIELDYENIKLTPFLDVTKSIFDSVHQANNDCPSHSRIFDEMIYILPLEGKTIAHTLKNNVQYSLKSAIGDSFSLTDDDEASFFAIGLDSLSATKLRAILQKQFPVINLPHDIIFEYNTFQSLTHYLIKELSKNSSPQGQNAEDSYEAKLQALKNEVNSYIQKYSATDNFPPVDNSDKINGIVNEKNGETVLITGVTGSLGSFILYSFEQRHLDSSLLSKEHIIILPSDLGDSKFGQTEKIYSKLVQEVTQIYHVAWRLDFNNKIQVFERDSIAGTVHLLMLAREAYTHHQNVHFNFTSSISTTVRSKTNVKEDELPHDISSAMINGYALSKFITEN</sequence>
<keyword evidence="2" id="KW-0597">Phosphoprotein</keyword>
<reference evidence="4" key="1">
    <citation type="submission" date="2021-06" db="EMBL/GenBank/DDBJ databases">
        <authorList>
            <person name="Kallberg Y."/>
            <person name="Tangrot J."/>
            <person name="Rosling A."/>
        </authorList>
    </citation>
    <scope>NUCLEOTIDE SEQUENCE</scope>
    <source>
        <strain evidence="4">MA453B</strain>
    </source>
</reference>
<dbReference type="PROSITE" id="PS00012">
    <property type="entry name" value="PHOSPHOPANTETHEINE"/>
    <property type="match status" value="1"/>
</dbReference>
<dbReference type="Gene3D" id="3.40.50.12780">
    <property type="entry name" value="N-terminal domain of ligase-like"/>
    <property type="match status" value="1"/>
</dbReference>
<dbReference type="InterPro" id="IPR036736">
    <property type="entry name" value="ACP-like_sf"/>
</dbReference>
<dbReference type="SUPFAM" id="SSF56801">
    <property type="entry name" value="Acetyl-CoA synthetase-like"/>
    <property type="match status" value="1"/>
</dbReference>
<evidence type="ECO:0000259" key="3">
    <source>
        <dbReference type="PROSITE" id="PS50075"/>
    </source>
</evidence>
<dbReference type="InterPro" id="IPR051414">
    <property type="entry name" value="Adenylate-forming_Reductase"/>
</dbReference>
<dbReference type="InterPro" id="IPR000873">
    <property type="entry name" value="AMP-dep_synth/lig_dom"/>
</dbReference>
<dbReference type="AlphaFoldDB" id="A0A9N9JVD2"/>
<feature type="non-terminal residue" evidence="4">
    <location>
        <position position="587"/>
    </location>
</feature>
<comment type="caution">
    <text evidence="4">The sequence shown here is derived from an EMBL/GenBank/DDBJ whole genome shotgun (WGS) entry which is preliminary data.</text>
</comment>
<evidence type="ECO:0000256" key="2">
    <source>
        <dbReference type="ARBA" id="ARBA00022553"/>
    </source>
</evidence>
<dbReference type="SUPFAM" id="SSF47336">
    <property type="entry name" value="ACP-like"/>
    <property type="match status" value="1"/>
</dbReference>
<dbReference type="SMART" id="SM00823">
    <property type="entry name" value="PKS_PP"/>
    <property type="match status" value="1"/>
</dbReference>
<dbReference type="PANTHER" id="PTHR43439">
    <property type="entry name" value="PHENYLACETATE-COENZYME A LIGASE"/>
    <property type="match status" value="1"/>
</dbReference>
<dbReference type="InterPro" id="IPR020845">
    <property type="entry name" value="AMP-binding_CS"/>
</dbReference>
<dbReference type="PROSITE" id="PS50075">
    <property type="entry name" value="CARRIER"/>
    <property type="match status" value="1"/>
</dbReference>
<dbReference type="InterPro" id="IPR036291">
    <property type="entry name" value="NAD(P)-bd_dom_sf"/>
</dbReference>
<dbReference type="InterPro" id="IPR013120">
    <property type="entry name" value="FAR_NAD-bd"/>
</dbReference>
<dbReference type="GO" id="GO:0031177">
    <property type="term" value="F:phosphopantetheine binding"/>
    <property type="evidence" value="ECO:0007669"/>
    <property type="project" value="InterPro"/>
</dbReference>
<dbReference type="EMBL" id="CAJVPY010032193">
    <property type="protein sequence ID" value="CAG8797490.1"/>
    <property type="molecule type" value="Genomic_DNA"/>
</dbReference>
<dbReference type="OrthoDB" id="2305100at2759"/>
<evidence type="ECO:0000313" key="5">
    <source>
        <dbReference type="Proteomes" id="UP000789405"/>
    </source>
</evidence>
<dbReference type="InterPro" id="IPR020806">
    <property type="entry name" value="PKS_PP-bd"/>
</dbReference>
<dbReference type="Pfam" id="PF00501">
    <property type="entry name" value="AMP-binding"/>
    <property type="match status" value="1"/>
</dbReference>
<dbReference type="PROSITE" id="PS00455">
    <property type="entry name" value="AMP_BINDING"/>
    <property type="match status" value="1"/>
</dbReference>
<name>A0A9N9JVD2_9GLOM</name>
<dbReference type="Proteomes" id="UP000789405">
    <property type="component" value="Unassembled WGS sequence"/>
</dbReference>
<dbReference type="Gene3D" id="3.40.50.720">
    <property type="entry name" value="NAD(P)-binding Rossmann-like Domain"/>
    <property type="match status" value="1"/>
</dbReference>
<dbReference type="Pfam" id="PF00550">
    <property type="entry name" value="PP-binding"/>
    <property type="match status" value="1"/>
</dbReference>
<keyword evidence="1" id="KW-0596">Phosphopantetheine</keyword>
<dbReference type="Gene3D" id="1.10.1200.10">
    <property type="entry name" value="ACP-like"/>
    <property type="match status" value="1"/>
</dbReference>
<keyword evidence="5" id="KW-1185">Reference proteome</keyword>
<dbReference type="SUPFAM" id="SSF51735">
    <property type="entry name" value="NAD(P)-binding Rossmann-fold domains"/>
    <property type="match status" value="1"/>
</dbReference>